<reference evidence="2" key="3">
    <citation type="submission" date="2025-09" db="UniProtKB">
        <authorList>
            <consortium name="Ensembl"/>
        </authorList>
    </citation>
    <scope>IDENTIFICATION</scope>
    <source>
        <strain evidence="2">broiler</strain>
    </source>
</reference>
<protein>
    <submittedName>
        <fullName evidence="2">Uncharacterized protein</fullName>
    </submittedName>
</protein>
<feature type="compositionally biased region" description="Low complexity" evidence="1">
    <location>
        <begin position="88"/>
        <end position="101"/>
    </location>
</feature>
<reference evidence="2" key="1">
    <citation type="submission" date="2020-11" db="EMBL/GenBank/DDBJ databases">
        <title>Gallus gallus (Chicken) genome, bGalGal1, GRCg7b, maternal haplotype autosomes + Z &amp; W.</title>
        <authorList>
            <person name="Warren W."/>
            <person name="Formenti G."/>
            <person name="Fedrigo O."/>
            <person name="Haase B."/>
            <person name="Mountcastle J."/>
            <person name="Balacco J."/>
            <person name="Tracey A."/>
            <person name="Schneider V."/>
            <person name="Okimoto R."/>
            <person name="Cheng H."/>
            <person name="Hawken R."/>
            <person name="Howe K."/>
            <person name="Jarvis E.D."/>
        </authorList>
    </citation>
    <scope>NUCLEOTIDE SEQUENCE [LARGE SCALE GENOMIC DNA]</scope>
    <source>
        <strain evidence="2">Broiler</strain>
    </source>
</reference>
<sequence>MPAGKAHSLLLLPPHVEHHGGDDVEVREVDAELPGQVEENEEGSGQPLAEHAIRPGRGRLGEPGSQGGQRHRHIPPPRPRRNARALLRRPLPALGAGCRQRGGTRGRRRPECDVTAARDATPPPLPSAHV</sequence>
<organism evidence="2 3">
    <name type="scientific">Gallus gallus</name>
    <name type="common">Chicken</name>
    <dbReference type="NCBI Taxonomy" id="9031"/>
    <lineage>
        <taxon>Eukaryota</taxon>
        <taxon>Metazoa</taxon>
        <taxon>Chordata</taxon>
        <taxon>Craniata</taxon>
        <taxon>Vertebrata</taxon>
        <taxon>Euteleostomi</taxon>
        <taxon>Archelosauria</taxon>
        <taxon>Archosauria</taxon>
        <taxon>Dinosauria</taxon>
        <taxon>Saurischia</taxon>
        <taxon>Theropoda</taxon>
        <taxon>Coelurosauria</taxon>
        <taxon>Aves</taxon>
        <taxon>Neognathae</taxon>
        <taxon>Galloanserae</taxon>
        <taxon>Galliformes</taxon>
        <taxon>Phasianidae</taxon>
        <taxon>Phasianinae</taxon>
        <taxon>Gallus</taxon>
    </lineage>
</organism>
<dbReference type="Proteomes" id="UP000000539">
    <property type="component" value="Chromosome 14"/>
</dbReference>
<feature type="region of interest" description="Disordered" evidence="1">
    <location>
        <begin position="1"/>
        <end position="130"/>
    </location>
</feature>
<proteinExistence type="predicted"/>
<feature type="compositionally biased region" description="Pro residues" evidence="1">
    <location>
        <begin position="121"/>
        <end position="130"/>
    </location>
</feature>
<evidence type="ECO:0000256" key="1">
    <source>
        <dbReference type="SAM" id="MobiDB-lite"/>
    </source>
</evidence>
<accession>A0A8V0Z8V5</accession>
<evidence type="ECO:0000313" key="2">
    <source>
        <dbReference type="Ensembl" id="ENSGALP00010027605.1"/>
    </source>
</evidence>
<evidence type="ECO:0000313" key="3">
    <source>
        <dbReference type="Proteomes" id="UP000000539"/>
    </source>
</evidence>
<dbReference type="Ensembl" id="ENSGALT00010046351.1">
    <property type="protein sequence ID" value="ENSGALP00010027605.1"/>
    <property type="gene ID" value="ENSGALG00010019157.1"/>
</dbReference>
<feature type="compositionally biased region" description="Basic and acidic residues" evidence="1">
    <location>
        <begin position="15"/>
        <end position="30"/>
    </location>
</feature>
<dbReference type="AlphaFoldDB" id="A0A8V0Z8V5"/>
<dbReference type="GeneTree" id="ENSGT01150000287325"/>
<feature type="compositionally biased region" description="Basic residues" evidence="1">
    <location>
        <begin position="69"/>
        <end position="87"/>
    </location>
</feature>
<name>A0A8V0Z8V5_CHICK</name>
<reference evidence="2" key="2">
    <citation type="submission" date="2025-08" db="UniProtKB">
        <authorList>
            <consortium name="Ensembl"/>
        </authorList>
    </citation>
    <scope>IDENTIFICATION</scope>
    <source>
        <strain evidence="2">broiler</strain>
    </source>
</reference>
<keyword evidence="3" id="KW-1185">Reference proteome</keyword>